<keyword evidence="1" id="KW-1133">Transmembrane helix</keyword>
<proteinExistence type="predicted"/>
<evidence type="ECO:0000313" key="3">
    <source>
        <dbReference type="Proteomes" id="UP000184121"/>
    </source>
</evidence>
<feature type="transmembrane region" description="Helical" evidence="1">
    <location>
        <begin position="12"/>
        <end position="28"/>
    </location>
</feature>
<name>A0A1M7CT69_9FLAO</name>
<gene>
    <name evidence="2" type="ORF">SAMN05444366_1269</name>
</gene>
<accession>A0A1M7CT69</accession>
<protein>
    <submittedName>
        <fullName evidence="2">Uncharacterized protein</fullName>
    </submittedName>
</protein>
<organism evidence="2 3">
    <name type="scientific">Flavobacterium saccharophilum</name>
    <dbReference type="NCBI Taxonomy" id="29534"/>
    <lineage>
        <taxon>Bacteria</taxon>
        <taxon>Pseudomonadati</taxon>
        <taxon>Bacteroidota</taxon>
        <taxon>Flavobacteriia</taxon>
        <taxon>Flavobacteriales</taxon>
        <taxon>Flavobacteriaceae</taxon>
        <taxon>Flavobacterium</taxon>
    </lineage>
</organism>
<keyword evidence="1" id="KW-0812">Transmembrane</keyword>
<reference evidence="3" key="1">
    <citation type="submission" date="2016-11" db="EMBL/GenBank/DDBJ databases">
        <authorList>
            <person name="Varghese N."/>
            <person name="Submissions S."/>
        </authorList>
    </citation>
    <scope>NUCLEOTIDE SEQUENCE [LARGE SCALE GENOMIC DNA]</scope>
    <source>
        <strain evidence="3">DSM 1811</strain>
    </source>
</reference>
<dbReference type="AlphaFoldDB" id="A0A1M7CT69"/>
<keyword evidence="3" id="KW-1185">Reference proteome</keyword>
<evidence type="ECO:0000313" key="2">
    <source>
        <dbReference type="EMBL" id="SHL70367.1"/>
    </source>
</evidence>
<evidence type="ECO:0000256" key="1">
    <source>
        <dbReference type="SAM" id="Phobius"/>
    </source>
</evidence>
<keyword evidence="1" id="KW-0472">Membrane</keyword>
<sequence length="38" mass="4558">MEKLKLFWQENTKAILIVAGLLATYFIYTKIKQNNEKR</sequence>
<dbReference type="EMBL" id="FRBY01000002">
    <property type="protein sequence ID" value="SHL70367.1"/>
    <property type="molecule type" value="Genomic_DNA"/>
</dbReference>
<dbReference type="Proteomes" id="UP000184121">
    <property type="component" value="Unassembled WGS sequence"/>
</dbReference>